<sequence>MKKALNLISNILLAAMVIFLITTRLPGMIEHYRQEGATAPDFTISLLQGKSFTLNENKEPLVIVFWATWCGPCEVELSRLNNLIIEKKIKAESVLTISSLEDPTLVQKTVSHRQYQFAVGLDPSGKVAKDYKVAGTPTLVFVDREKKIKWLSTGLSPTLELRVTQFLKK</sequence>
<protein>
    <submittedName>
        <fullName evidence="4">TlpA family protein disulfide reductase</fullName>
    </submittedName>
</protein>
<dbReference type="PANTHER" id="PTHR42852">
    <property type="entry name" value="THIOL:DISULFIDE INTERCHANGE PROTEIN DSBE"/>
    <property type="match status" value="1"/>
</dbReference>
<dbReference type="PROSITE" id="PS51352">
    <property type="entry name" value="THIOREDOXIN_2"/>
    <property type="match status" value="1"/>
</dbReference>
<gene>
    <name evidence="4" type="ORF">NWE73_09975</name>
</gene>
<accession>A0ABT6DJM5</accession>
<evidence type="ECO:0000313" key="5">
    <source>
        <dbReference type="Proteomes" id="UP001152321"/>
    </source>
</evidence>
<keyword evidence="2" id="KW-0472">Membrane</keyword>
<dbReference type="InterPro" id="IPR050553">
    <property type="entry name" value="Thioredoxin_ResA/DsbE_sf"/>
</dbReference>
<dbReference type="EMBL" id="JANRMI010000002">
    <property type="protein sequence ID" value="MDG0816692.1"/>
    <property type="molecule type" value="Genomic_DNA"/>
</dbReference>
<dbReference type="PANTHER" id="PTHR42852:SF17">
    <property type="entry name" value="THIOREDOXIN-LIKE PROTEIN HI_1115"/>
    <property type="match status" value="1"/>
</dbReference>
<dbReference type="InterPro" id="IPR017937">
    <property type="entry name" value="Thioredoxin_CS"/>
</dbReference>
<dbReference type="CDD" id="cd02966">
    <property type="entry name" value="TlpA_like_family"/>
    <property type="match status" value="1"/>
</dbReference>
<comment type="caution">
    <text evidence="4">The sequence shown here is derived from an EMBL/GenBank/DDBJ whole genome shotgun (WGS) entry which is preliminary data.</text>
</comment>
<keyword evidence="2" id="KW-0812">Transmembrane</keyword>
<dbReference type="InterPro" id="IPR036249">
    <property type="entry name" value="Thioredoxin-like_sf"/>
</dbReference>
<evidence type="ECO:0000256" key="2">
    <source>
        <dbReference type="SAM" id="Phobius"/>
    </source>
</evidence>
<feature type="domain" description="Thioredoxin" evidence="3">
    <location>
        <begin position="33"/>
        <end position="169"/>
    </location>
</feature>
<keyword evidence="2" id="KW-1133">Transmembrane helix</keyword>
<evidence type="ECO:0000256" key="1">
    <source>
        <dbReference type="ARBA" id="ARBA00023284"/>
    </source>
</evidence>
<name>A0ABT6DJM5_9BACT</name>
<dbReference type="Proteomes" id="UP001152321">
    <property type="component" value="Unassembled WGS sequence"/>
</dbReference>
<evidence type="ECO:0000259" key="3">
    <source>
        <dbReference type="PROSITE" id="PS51352"/>
    </source>
</evidence>
<dbReference type="Pfam" id="PF00578">
    <property type="entry name" value="AhpC-TSA"/>
    <property type="match status" value="1"/>
</dbReference>
<keyword evidence="1" id="KW-0676">Redox-active center</keyword>
<feature type="transmembrane region" description="Helical" evidence="2">
    <location>
        <begin position="6"/>
        <end position="25"/>
    </location>
</feature>
<keyword evidence="5" id="KW-1185">Reference proteome</keyword>
<dbReference type="InterPro" id="IPR000866">
    <property type="entry name" value="AhpC/TSA"/>
</dbReference>
<dbReference type="Gene3D" id="3.40.30.10">
    <property type="entry name" value="Glutaredoxin"/>
    <property type="match status" value="1"/>
</dbReference>
<reference evidence="4" key="1">
    <citation type="submission" date="2022-08" db="EMBL/GenBank/DDBJ databases">
        <title>Novel Bdellovibrio Species Isolated from Svalbard: Designation Bdellovibrio svalbardensis.</title>
        <authorList>
            <person name="Mitchell R.J."/>
            <person name="Choi S.Y."/>
        </authorList>
    </citation>
    <scope>NUCLEOTIDE SEQUENCE</scope>
    <source>
        <strain evidence="4">PAP01</strain>
    </source>
</reference>
<proteinExistence type="predicted"/>
<dbReference type="InterPro" id="IPR013766">
    <property type="entry name" value="Thioredoxin_domain"/>
</dbReference>
<dbReference type="RefSeq" id="WP_277578167.1">
    <property type="nucleotide sequence ID" value="NZ_JANRMI010000002.1"/>
</dbReference>
<organism evidence="4 5">
    <name type="scientific">Bdellovibrio svalbardensis</name>
    <dbReference type="NCBI Taxonomy" id="2972972"/>
    <lineage>
        <taxon>Bacteria</taxon>
        <taxon>Pseudomonadati</taxon>
        <taxon>Bdellovibrionota</taxon>
        <taxon>Bdellovibrionia</taxon>
        <taxon>Bdellovibrionales</taxon>
        <taxon>Pseudobdellovibrionaceae</taxon>
        <taxon>Bdellovibrio</taxon>
    </lineage>
</organism>
<dbReference type="SUPFAM" id="SSF52833">
    <property type="entry name" value="Thioredoxin-like"/>
    <property type="match status" value="1"/>
</dbReference>
<dbReference type="PROSITE" id="PS00194">
    <property type="entry name" value="THIOREDOXIN_1"/>
    <property type="match status" value="1"/>
</dbReference>
<evidence type="ECO:0000313" key="4">
    <source>
        <dbReference type="EMBL" id="MDG0816692.1"/>
    </source>
</evidence>